<feature type="chain" id="PRO_5045958303" evidence="1">
    <location>
        <begin position="23"/>
        <end position="359"/>
    </location>
</feature>
<dbReference type="RefSeq" id="WP_277899643.1">
    <property type="nucleotide sequence ID" value="NZ_JAPMUA010000003.1"/>
</dbReference>
<name>A0ABT6FT65_9FLAO</name>
<dbReference type="InterPro" id="IPR010502">
    <property type="entry name" value="Carb-bd_dom_fam9"/>
</dbReference>
<dbReference type="PANTHER" id="PTHR35532:SF5">
    <property type="entry name" value="CARBOHYDRATE-BINDING DOMAIN-CONTAINING PROTEIN"/>
    <property type="match status" value="1"/>
</dbReference>
<evidence type="ECO:0000259" key="2">
    <source>
        <dbReference type="Pfam" id="PF06452"/>
    </source>
</evidence>
<dbReference type="Gene3D" id="2.60.40.1190">
    <property type="match status" value="1"/>
</dbReference>
<accession>A0ABT6FT65</accession>
<keyword evidence="4" id="KW-1185">Reference proteome</keyword>
<dbReference type="CDD" id="cd09620">
    <property type="entry name" value="CBM9_like_3"/>
    <property type="match status" value="1"/>
</dbReference>
<dbReference type="SUPFAM" id="SSF49344">
    <property type="entry name" value="CBD9-like"/>
    <property type="match status" value="1"/>
</dbReference>
<gene>
    <name evidence="3" type="ORF">OSR52_11305</name>
</gene>
<feature type="domain" description="Carbohydrate-binding" evidence="2">
    <location>
        <begin position="45"/>
        <end position="198"/>
    </location>
</feature>
<comment type="caution">
    <text evidence="3">The sequence shown here is derived from an EMBL/GenBank/DDBJ whole genome shotgun (WGS) entry which is preliminary data.</text>
</comment>
<proteinExistence type="predicted"/>
<evidence type="ECO:0000313" key="4">
    <source>
        <dbReference type="Proteomes" id="UP001153642"/>
    </source>
</evidence>
<protein>
    <submittedName>
        <fullName evidence="3">Carbohydrate-binding family 9-like protein</fullName>
    </submittedName>
</protein>
<dbReference type="EMBL" id="JAPMUA010000003">
    <property type="protein sequence ID" value="MDG3586457.1"/>
    <property type="molecule type" value="Genomic_DNA"/>
</dbReference>
<keyword evidence="1" id="KW-0732">Signal</keyword>
<reference evidence="3" key="1">
    <citation type="submission" date="2022-11" db="EMBL/GenBank/DDBJ databases">
        <title>High-quality draft genome sequence of Galbibacter sp. strain CMA-7.</title>
        <authorList>
            <person name="Wei L."/>
            <person name="Dong C."/>
            <person name="Shao Z."/>
        </authorList>
    </citation>
    <scope>NUCLEOTIDE SEQUENCE</scope>
    <source>
        <strain evidence="3">CMA-7</strain>
    </source>
</reference>
<evidence type="ECO:0000313" key="3">
    <source>
        <dbReference type="EMBL" id="MDG3586457.1"/>
    </source>
</evidence>
<dbReference type="PANTHER" id="PTHR35532">
    <property type="entry name" value="SIMILAR TO POLYHYDROXYALKANOATE DEPOLYMERASE"/>
    <property type="match status" value="1"/>
</dbReference>
<evidence type="ECO:0000256" key="1">
    <source>
        <dbReference type="SAM" id="SignalP"/>
    </source>
</evidence>
<dbReference type="Proteomes" id="UP001153642">
    <property type="component" value="Unassembled WGS sequence"/>
</dbReference>
<dbReference type="Pfam" id="PF06452">
    <property type="entry name" value="CBM9_1"/>
    <property type="match status" value="1"/>
</dbReference>
<feature type="signal peptide" evidence="1">
    <location>
        <begin position="1"/>
        <end position="22"/>
    </location>
</feature>
<organism evidence="3 4">
    <name type="scientific">Galbibacter pacificus</name>
    <dbReference type="NCBI Taxonomy" id="2996052"/>
    <lineage>
        <taxon>Bacteria</taxon>
        <taxon>Pseudomonadati</taxon>
        <taxon>Bacteroidota</taxon>
        <taxon>Flavobacteriia</taxon>
        <taxon>Flavobacteriales</taxon>
        <taxon>Flavobacteriaceae</taxon>
        <taxon>Galbibacter</taxon>
    </lineage>
</organism>
<sequence>MSSCYKKSILIVLLFVSNLLICQQSNIPEIPKAYIAPKTSEAIKIDGYANENSWITAPWTGPFIDIEGITIPKYETKIKILWNEDYLYFYAKLEEPHVWATLKQRDTVIFYNNDFEIFIDPDGDTHDYMEFEINALNTIWDLFLTKPYREGGKVLDNWDIKGIKTAVQIQGSLNNSNDDDIGWTIEIAMPWSAIEEATKKGAPENQFWRINFSRVNWDFDVVDGKYQRKKDNKGNYLPEYNWVWSPQGVINMHEPERWGYVYFSSKAIVTSQSFTIPDDEYIKWQMYAWYRKQKQYKQKHHSWITSIDQLVPNIISINGKPIKPSLEIHSQGWNLSVTSPSTGSLLIIKEDGDFITNKN</sequence>